<dbReference type="PATRIC" id="fig|86840.3.peg.4430"/>
<reference evidence="1 2" key="1">
    <citation type="submission" date="2015-09" db="EMBL/GenBank/DDBJ databases">
        <title>Genome announcement of multiple Pseudomonas syringae strains.</title>
        <authorList>
            <person name="Thakur S."/>
            <person name="Wang P.W."/>
            <person name="Gong Y."/>
            <person name="Weir B.S."/>
            <person name="Guttman D.S."/>
        </authorList>
    </citation>
    <scope>NUCLEOTIDE SEQUENCE [LARGE SCALE GENOMIC DNA]</scope>
    <source>
        <strain evidence="1 2">ICMP2823</strain>
    </source>
</reference>
<name>A0A0P9LH16_PSECA</name>
<comment type="caution">
    <text evidence="1">The sequence shown here is derived from an EMBL/GenBank/DDBJ whole genome shotgun (WGS) entry which is preliminary data.</text>
</comment>
<evidence type="ECO:0000313" key="1">
    <source>
        <dbReference type="EMBL" id="KPW73852.1"/>
    </source>
</evidence>
<dbReference type="EMBL" id="LJPX01000296">
    <property type="protein sequence ID" value="KPW73852.1"/>
    <property type="molecule type" value="Genomic_DNA"/>
</dbReference>
<dbReference type="SUPFAM" id="SSF52172">
    <property type="entry name" value="CheY-like"/>
    <property type="match status" value="1"/>
</dbReference>
<keyword evidence="1" id="KW-0808">Transferase</keyword>
<dbReference type="Proteomes" id="UP000050564">
    <property type="component" value="Unassembled WGS sequence"/>
</dbReference>
<organism evidence="1 2">
    <name type="scientific">Pseudomonas cannabina</name>
    <dbReference type="NCBI Taxonomy" id="86840"/>
    <lineage>
        <taxon>Bacteria</taxon>
        <taxon>Pseudomonadati</taxon>
        <taxon>Pseudomonadota</taxon>
        <taxon>Gammaproteobacteria</taxon>
        <taxon>Pseudomonadales</taxon>
        <taxon>Pseudomonadaceae</taxon>
        <taxon>Pseudomonas</taxon>
    </lineage>
</organism>
<sequence>MFITGYAEHAAVRAGFLETGMQLITKPFAFDHLTSKVREMIEA</sequence>
<gene>
    <name evidence="1" type="ORF">ALO81_04984</name>
</gene>
<dbReference type="AlphaFoldDB" id="A0A0P9LH16"/>
<keyword evidence="1" id="KW-0418">Kinase</keyword>
<evidence type="ECO:0000313" key="2">
    <source>
        <dbReference type="Proteomes" id="UP000050564"/>
    </source>
</evidence>
<accession>A0A0P9LH16</accession>
<dbReference type="InterPro" id="IPR011006">
    <property type="entry name" value="CheY-like_superfamily"/>
</dbReference>
<dbReference type="GO" id="GO:0016301">
    <property type="term" value="F:kinase activity"/>
    <property type="evidence" value="ECO:0007669"/>
    <property type="project" value="UniProtKB-KW"/>
</dbReference>
<protein>
    <submittedName>
        <fullName evidence="1">Histidine kinase</fullName>
    </submittedName>
</protein>
<proteinExistence type="predicted"/>